<evidence type="ECO:0000259" key="3">
    <source>
        <dbReference type="Pfam" id="PF08541"/>
    </source>
</evidence>
<dbReference type="AlphaFoldDB" id="A0A8H2PL23"/>
<gene>
    <name evidence="5" type="ORF">FCS21_06855</name>
</gene>
<dbReference type="SUPFAM" id="SSF53901">
    <property type="entry name" value="Thiolase-like"/>
    <property type="match status" value="1"/>
</dbReference>
<organism evidence="5 6">
    <name type="scientific">Colwellia ponticola</name>
    <dbReference type="NCBI Taxonomy" id="2304625"/>
    <lineage>
        <taxon>Bacteria</taxon>
        <taxon>Pseudomonadati</taxon>
        <taxon>Pseudomonadota</taxon>
        <taxon>Gammaproteobacteria</taxon>
        <taxon>Alteromonadales</taxon>
        <taxon>Colwelliaceae</taxon>
        <taxon>Colwellia</taxon>
    </lineage>
</organism>
<accession>A0A8H2PL23</accession>
<dbReference type="PANTHER" id="PTHR34069:SF2">
    <property type="entry name" value="BETA-KETOACYL-[ACYL-CARRIER-PROTEIN] SYNTHASE III"/>
    <property type="match status" value="1"/>
</dbReference>
<evidence type="ECO:0000313" key="5">
    <source>
        <dbReference type="EMBL" id="TMM46099.1"/>
    </source>
</evidence>
<reference evidence="5 6" key="1">
    <citation type="submission" date="2019-05" db="EMBL/GenBank/DDBJ databases">
        <title>Colwellia ponticola sp. nov., isolated from seawater.</title>
        <authorList>
            <person name="Yoon J.-H."/>
        </authorList>
    </citation>
    <scope>NUCLEOTIDE SEQUENCE [LARGE SCALE GENOMIC DNA]</scope>
    <source>
        <strain evidence="5 6">OISW-25</strain>
    </source>
</reference>
<protein>
    <submittedName>
        <fullName evidence="5">Beta-ketoacyl-ACP synthase III</fullName>
    </submittedName>
</protein>
<dbReference type="CDD" id="cd00830">
    <property type="entry name" value="KAS_III"/>
    <property type="match status" value="1"/>
</dbReference>
<feature type="domain" description="Beta-ketoacyl-[acyl-carrier-protein] synthase III C-terminal" evidence="3">
    <location>
        <begin position="283"/>
        <end position="372"/>
    </location>
</feature>
<evidence type="ECO:0000259" key="4">
    <source>
        <dbReference type="Pfam" id="PF08545"/>
    </source>
</evidence>
<evidence type="ECO:0000313" key="6">
    <source>
        <dbReference type="Proteomes" id="UP000307702"/>
    </source>
</evidence>
<feature type="domain" description="Beta-ketoacyl-[acyl-carrier-protein] synthase III N-terminal" evidence="4">
    <location>
        <begin position="150"/>
        <end position="217"/>
    </location>
</feature>
<evidence type="ECO:0000256" key="1">
    <source>
        <dbReference type="ARBA" id="ARBA00022679"/>
    </source>
</evidence>
<keyword evidence="1" id="KW-0808">Transferase</keyword>
<proteinExistence type="predicted"/>
<sequence length="373" mass="40723">MMAVVISGTGLYTPTQSISNEELVDCFNQYVEKFNRNHSKDIEEGRVAALAPSDSSFIEKASGIKSRYVMAKEDILNVDVMSPRYTERSNDELSMQAEIGVAAAKAAMLAANKTPADIDLIIVACAYTQRSYPAMAIEIQQALGCGGWGFDMLVACSAATFGIINAANAIRSGTAKTVLVINPEILSPQVNYRDRDSHFIFGDVATASIIEDESTANAEHVFKIISEKPMTRFSNNIRSNIGYMNNCSPEHVNDVDKLFIQQGRKVFKEVLPMVSELITSEMAKMELGANDIKRLYLHQANSTMNNFIAKKVLGREPKSHEAPIILDEYANTSSAGCIVALHKNKQGLVTGDKSVLCSFGAGYSACCLLLEYV</sequence>
<name>A0A8H2PL23_9GAMM</name>
<keyword evidence="6" id="KW-1185">Reference proteome</keyword>
<dbReference type="InterPro" id="IPR016039">
    <property type="entry name" value="Thiolase-like"/>
</dbReference>
<dbReference type="InterPro" id="IPR013747">
    <property type="entry name" value="ACP_syn_III_C"/>
</dbReference>
<comment type="caution">
    <text evidence="5">The sequence shown here is derived from an EMBL/GenBank/DDBJ whole genome shotgun (WGS) entry which is preliminary data.</text>
</comment>
<dbReference type="EMBL" id="SZVP01000004">
    <property type="protein sequence ID" value="TMM46099.1"/>
    <property type="molecule type" value="Genomic_DNA"/>
</dbReference>
<dbReference type="OrthoDB" id="4336181at2"/>
<keyword evidence="2" id="KW-0012">Acyltransferase</keyword>
<dbReference type="PANTHER" id="PTHR34069">
    <property type="entry name" value="3-OXOACYL-[ACYL-CARRIER-PROTEIN] SYNTHASE 3"/>
    <property type="match status" value="1"/>
</dbReference>
<dbReference type="GO" id="GO:0006633">
    <property type="term" value="P:fatty acid biosynthetic process"/>
    <property type="evidence" value="ECO:0007669"/>
    <property type="project" value="InterPro"/>
</dbReference>
<dbReference type="Gene3D" id="3.40.47.10">
    <property type="match status" value="2"/>
</dbReference>
<dbReference type="GO" id="GO:0044550">
    <property type="term" value="P:secondary metabolite biosynthetic process"/>
    <property type="evidence" value="ECO:0007669"/>
    <property type="project" value="TreeGrafter"/>
</dbReference>
<evidence type="ECO:0000256" key="2">
    <source>
        <dbReference type="ARBA" id="ARBA00023315"/>
    </source>
</evidence>
<dbReference type="Pfam" id="PF08545">
    <property type="entry name" value="ACP_syn_III"/>
    <property type="match status" value="1"/>
</dbReference>
<dbReference type="NCBIfam" id="NF005703">
    <property type="entry name" value="PRK07515.1"/>
    <property type="match status" value="1"/>
</dbReference>
<dbReference type="GO" id="GO:0004315">
    <property type="term" value="F:3-oxoacyl-[acyl-carrier-protein] synthase activity"/>
    <property type="evidence" value="ECO:0007669"/>
    <property type="project" value="InterPro"/>
</dbReference>
<dbReference type="Proteomes" id="UP000307702">
    <property type="component" value="Unassembled WGS sequence"/>
</dbReference>
<dbReference type="Pfam" id="PF08541">
    <property type="entry name" value="ACP_syn_III_C"/>
    <property type="match status" value="1"/>
</dbReference>
<dbReference type="InterPro" id="IPR013751">
    <property type="entry name" value="ACP_syn_III_N"/>
</dbReference>